<evidence type="ECO:0000256" key="1">
    <source>
        <dbReference type="SAM" id="MobiDB-lite"/>
    </source>
</evidence>
<reference evidence="2" key="1">
    <citation type="submission" date="2015-04" db="UniProtKB">
        <authorList>
            <consortium name="EnsemblPlants"/>
        </authorList>
    </citation>
    <scope>IDENTIFICATION</scope>
</reference>
<feature type="region of interest" description="Disordered" evidence="1">
    <location>
        <begin position="53"/>
        <end position="77"/>
    </location>
</feature>
<reference evidence="2" key="2">
    <citation type="submission" date="2018-05" db="EMBL/GenBank/DDBJ databases">
        <title>OmerRS3 (Oryza meridionalis Reference Sequence Version 3).</title>
        <authorList>
            <person name="Zhang J."/>
            <person name="Kudrna D."/>
            <person name="Lee S."/>
            <person name="Talag J."/>
            <person name="Welchert J."/>
            <person name="Wing R.A."/>
        </authorList>
    </citation>
    <scope>NUCLEOTIDE SEQUENCE [LARGE SCALE GENOMIC DNA]</scope>
    <source>
        <strain evidence="2">cv. OR44</strain>
    </source>
</reference>
<protein>
    <submittedName>
        <fullName evidence="2">Uncharacterized protein</fullName>
    </submittedName>
</protein>
<dbReference type="EnsemblPlants" id="OMERI06G11320.1">
    <property type="protein sequence ID" value="OMERI06G11320.1"/>
    <property type="gene ID" value="OMERI06G11320"/>
</dbReference>
<proteinExistence type="predicted"/>
<keyword evidence="3" id="KW-1185">Reference proteome</keyword>
<accession>A0A0E0E011</accession>
<feature type="compositionally biased region" description="Basic and acidic residues" evidence="1">
    <location>
        <begin position="13"/>
        <end position="22"/>
    </location>
</feature>
<evidence type="ECO:0000313" key="3">
    <source>
        <dbReference type="Proteomes" id="UP000008021"/>
    </source>
</evidence>
<sequence>MVAGIEGQGWRRKGIEQGFEDKEQHRGDAVAWTLLTRAAWTLISSVSNEERGRAVWTGSSGARTGDDLGGGEVTIGH</sequence>
<dbReference type="Gramene" id="OMERI06G11320.1">
    <property type="protein sequence ID" value="OMERI06G11320.1"/>
    <property type="gene ID" value="OMERI06G11320"/>
</dbReference>
<dbReference type="Proteomes" id="UP000008021">
    <property type="component" value="Chromosome 6"/>
</dbReference>
<name>A0A0E0E011_9ORYZ</name>
<feature type="region of interest" description="Disordered" evidence="1">
    <location>
        <begin position="1"/>
        <end position="22"/>
    </location>
</feature>
<dbReference type="AlphaFoldDB" id="A0A0E0E011"/>
<evidence type="ECO:0000313" key="2">
    <source>
        <dbReference type="EnsemblPlants" id="OMERI06G11320.1"/>
    </source>
</evidence>
<feature type="compositionally biased region" description="Gly residues" evidence="1">
    <location>
        <begin position="67"/>
        <end position="77"/>
    </location>
</feature>
<dbReference type="HOGENOM" id="CLU_2642270_0_0_1"/>
<organism evidence="2">
    <name type="scientific">Oryza meridionalis</name>
    <dbReference type="NCBI Taxonomy" id="40149"/>
    <lineage>
        <taxon>Eukaryota</taxon>
        <taxon>Viridiplantae</taxon>
        <taxon>Streptophyta</taxon>
        <taxon>Embryophyta</taxon>
        <taxon>Tracheophyta</taxon>
        <taxon>Spermatophyta</taxon>
        <taxon>Magnoliopsida</taxon>
        <taxon>Liliopsida</taxon>
        <taxon>Poales</taxon>
        <taxon>Poaceae</taxon>
        <taxon>BOP clade</taxon>
        <taxon>Oryzoideae</taxon>
        <taxon>Oryzeae</taxon>
        <taxon>Oryzinae</taxon>
        <taxon>Oryza</taxon>
    </lineage>
</organism>